<dbReference type="InterPro" id="IPR001347">
    <property type="entry name" value="SIS_dom"/>
</dbReference>
<dbReference type="KEGG" id="cik:H0194_05475"/>
<dbReference type="PROSITE" id="PS51071">
    <property type="entry name" value="HTH_RPIR"/>
    <property type="match status" value="1"/>
</dbReference>
<evidence type="ECO:0000256" key="1">
    <source>
        <dbReference type="ARBA" id="ARBA00023015"/>
    </source>
</evidence>
<dbReference type="Pfam" id="PF01418">
    <property type="entry name" value="HTH_6"/>
    <property type="match status" value="1"/>
</dbReference>
<proteinExistence type="predicted"/>
<dbReference type="GO" id="GO:0097367">
    <property type="term" value="F:carbohydrate derivative binding"/>
    <property type="evidence" value="ECO:0007669"/>
    <property type="project" value="InterPro"/>
</dbReference>
<evidence type="ECO:0000259" key="4">
    <source>
        <dbReference type="PROSITE" id="PS51071"/>
    </source>
</evidence>
<dbReference type="InterPro" id="IPR009057">
    <property type="entry name" value="Homeodomain-like_sf"/>
</dbReference>
<evidence type="ECO:0000256" key="2">
    <source>
        <dbReference type="ARBA" id="ARBA00023125"/>
    </source>
</evidence>
<accession>A0A7G7CLV9</accession>
<dbReference type="PANTHER" id="PTHR30514:SF18">
    <property type="entry name" value="RPIR-FAMILY TRANSCRIPTIONAL REGULATOR"/>
    <property type="match status" value="1"/>
</dbReference>
<dbReference type="Gene3D" id="1.10.10.10">
    <property type="entry name" value="Winged helix-like DNA-binding domain superfamily/Winged helix DNA-binding domain"/>
    <property type="match status" value="1"/>
</dbReference>
<dbReference type="RefSeq" id="WP_185174966.1">
    <property type="nucleotide sequence ID" value="NZ_CP059404.1"/>
</dbReference>
<dbReference type="InterPro" id="IPR035472">
    <property type="entry name" value="RpiR-like_SIS"/>
</dbReference>
<evidence type="ECO:0000256" key="3">
    <source>
        <dbReference type="ARBA" id="ARBA00023163"/>
    </source>
</evidence>
<dbReference type="PANTHER" id="PTHR30514">
    <property type="entry name" value="GLUCOKINASE"/>
    <property type="match status" value="1"/>
</dbReference>
<dbReference type="AlphaFoldDB" id="A0A7G7CLV9"/>
<protein>
    <submittedName>
        <fullName evidence="5">MurR/RpiR family transcriptional regulator</fullName>
    </submittedName>
</protein>
<dbReference type="InterPro" id="IPR036388">
    <property type="entry name" value="WH-like_DNA-bd_sf"/>
</dbReference>
<keyword evidence="1" id="KW-0805">Transcription regulation</keyword>
<dbReference type="EMBL" id="CP059404">
    <property type="protein sequence ID" value="QNE88575.1"/>
    <property type="molecule type" value="Genomic_DNA"/>
</dbReference>
<dbReference type="InterPro" id="IPR000281">
    <property type="entry name" value="HTH_RpiR"/>
</dbReference>
<dbReference type="Pfam" id="PF01380">
    <property type="entry name" value="SIS"/>
    <property type="match status" value="1"/>
</dbReference>
<dbReference type="GO" id="GO:0003677">
    <property type="term" value="F:DNA binding"/>
    <property type="evidence" value="ECO:0007669"/>
    <property type="project" value="UniProtKB-KW"/>
</dbReference>
<dbReference type="CDD" id="cd05013">
    <property type="entry name" value="SIS_RpiR"/>
    <property type="match status" value="1"/>
</dbReference>
<feature type="domain" description="HTH rpiR-type" evidence="4">
    <location>
        <begin position="5"/>
        <end position="81"/>
    </location>
</feature>
<dbReference type="GO" id="GO:0003700">
    <property type="term" value="F:DNA-binding transcription factor activity"/>
    <property type="evidence" value="ECO:0007669"/>
    <property type="project" value="InterPro"/>
</dbReference>
<dbReference type="SUPFAM" id="SSF53697">
    <property type="entry name" value="SIS domain"/>
    <property type="match status" value="1"/>
</dbReference>
<sequence>MIEKPSVTEKINQAFEGLSSSEKRVARSLLTNYPFAALESVNDLSNSAGVSSATTVRFVQALGYGGFREFQQEIKEELQERQNSAASLATLGNSHTDDVEPPGTEDSILGQSLDSYIEGIKATFEHLRKSEVHQTIEWLSNSKMPIIADGGDFSKLLAHHLTAQLSLFRAQVVTLPSNDVAATAVINGISAKTLWVTFDFRRYDVATERRAKLAKDRNAKVVLVTDRWLSPIATFADVVLSARVAAHGPSDTLVPAMALVEALCEEAADRTGENGLSHLKDFESLRSTLRP</sequence>
<evidence type="ECO:0000313" key="6">
    <source>
        <dbReference type="Proteomes" id="UP000515743"/>
    </source>
</evidence>
<keyword evidence="6" id="KW-1185">Reference proteome</keyword>
<reference evidence="5 6" key="1">
    <citation type="submission" date="2020-07" db="EMBL/GenBank/DDBJ databases">
        <title>Complete genome and description of Corynebacterium incognita strain Marseille-Q3630 sp. nov.</title>
        <authorList>
            <person name="Boxberger M."/>
        </authorList>
    </citation>
    <scope>NUCLEOTIDE SEQUENCE [LARGE SCALE GENOMIC DNA]</scope>
    <source>
        <strain evidence="5 6">Marseille-Q3630</strain>
    </source>
</reference>
<dbReference type="SUPFAM" id="SSF46689">
    <property type="entry name" value="Homeodomain-like"/>
    <property type="match status" value="1"/>
</dbReference>
<keyword evidence="2" id="KW-0238">DNA-binding</keyword>
<dbReference type="InterPro" id="IPR047640">
    <property type="entry name" value="RpiR-like"/>
</dbReference>
<keyword evidence="3" id="KW-0804">Transcription</keyword>
<dbReference type="Proteomes" id="UP000515743">
    <property type="component" value="Chromosome"/>
</dbReference>
<name>A0A7G7CLV9_9CORY</name>
<dbReference type="GO" id="GO:1901135">
    <property type="term" value="P:carbohydrate derivative metabolic process"/>
    <property type="evidence" value="ECO:0007669"/>
    <property type="project" value="InterPro"/>
</dbReference>
<dbReference type="InterPro" id="IPR046348">
    <property type="entry name" value="SIS_dom_sf"/>
</dbReference>
<dbReference type="Gene3D" id="3.40.50.10490">
    <property type="entry name" value="Glucose-6-phosphate isomerase like protein, domain 1"/>
    <property type="match status" value="1"/>
</dbReference>
<gene>
    <name evidence="5" type="ORF">H0194_05475</name>
</gene>
<evidence type="ECO:0000313" key="5">
    <source>
        <dbReference type="EMBL" id="QNE88575.1"/>
    </source>
</evidence>
<organism evidence="5 6">
    <name type="scientific">Corynebacterium incognita</name>
    <dbReference type="NCBI Taxonomy" id="2754725"/>
    <lineage>
        <taxon>Bacteria</taxon>
        <taxon>Bacillati</taxon>
        <taxon>Actinomycetota</taxon>
        <taxon>Actinomycetes</taxon>
        <taxon>Mycobacteriales</taxon>
        <taxon>Corynebacteriaceae</taxon>
        <taxon>Corynebacterium</taxon>
    </lineage>
</organism>